<dbReference type="Proteomes" id="UP000774130">
    <property type="component" value="Unassembled WGS sequence"/>
</dbReference>
<dbReference type="InterPro" id="IPR050523">
    <property type="entry name" value="AKR_Detox_Biosynth"/>
</dbReference>
<dbReference type="Pfam" id="PF00248">
    <property type="entry name" value="Aldo_ket_red"/>
    <property type="match status" value="1"/>
</dbReference>
<comment type="caution">
    <text evidence="2">The sequence shown here is derived from an EMBL/GenBank/DDBJ whole genome shotgun (WGS) entry which is preliminary data.</text>
</comment>
<evidence type="ECO:0000313" key="3">
    <source>
        <dbReference type="Proteomes" id="UP000774130"/>
    </source>
</evidence>
<dbReference type="PANTHER" id="PTHR43364">
    <property type="entry name" value="NADH-SPECIFIC METHYLGLYOXAL REDUCTASE-RELATED"/>
    <property type="match status" value="1"/>
</dbReference>
<reference evidence="2 3" key="1">
    <citation type="submission" date="2021-06" db="EMBL/GenBank/DDBJ databases">
        <title>Enterococcus alishanensis sp. nov., a novel lactic acid bacterium isolated from fresh coffee beans.</title>
        <authorList>
            <person name="Chen Y.-S."/>
        </authorList>
    </citation>
    <scope>NUCLEOTIDE SEQUENCE [LARGE SCALE GENOMIC DNA]</scope>
    <source>
        <strain evidence="2 3">ALS3</strain>
    </source>
</reference>
<evidence type="ECO:0000313" key="2">
    <source>
        <dbReference type="EMBL" id="MBV7391455.1"/>
    </source>
</evidence>
<dbReference type="CDD" id="cd19092">
    <property type="entry name" value="AKR_BsYcsN_EcYdhF-like"/>
    <property type="match status" value="1"/>
</dbReference>
<feature type="domain" description="NADP-dependent oxidoreductase" evidence="1">
    <location>
        <begin position="16"/>
        <end position="305"/>
    </location>
</feature>
<protein>
    <submittedName>
        <fullName evidence="2">Aldo/keto reductase</fullName>
    </submittedName>
</protein>
<accession>A0ABS6TF27</accession>
<dbReference type="PANTHER" id="PTHR43364:SF1">
    <property type="entry name" value="OXIDOREDUCTASE YDHF"/>
    <property type="match status" value="1"/>
</dbReference>
<dbReference type="EMBL" id="JAHUZB010000004">
    <property type="protein sequence ID" value="MBV7391455.1"/>
    <property type="molecule type" value="Genomic_DNA"/>
</dbReference>
<evidence type="ECO:0000259" key="1">
    <source>
        <dbReference type="Pfam" id="PF00248"/>
    </source>
</evidence>
<name>A0ABS6TF27_9ENTE</name>
<organism evidence="2 3">
    <name type="scientific">Enterococcus alishanensis</name>
    <dbReference type="NCBI Taxonomy" id="1303817"/>
    <lineage>
        <taxon>Bacteria</taxon>
        <taxon>Bacillati</taxon>
        <taxon>Bacillota</taxon>
        <taxon>Bacilli</taxon>
        <taxon>Lactobacillales</taxon>
        <taxon>Enterococcaceae</taxon>
        <taxon>Enterococcus</taxon>
    </lineage>
</organism>
<keyword evidence="3" id="KW-1185">Reference proteome</keyword>
<gene>
    <name evidence="2" type="ORF">KUA55_12250</name>
</gene>
<dbReference type="InterPro" id="IPR023210">
    <property type="entry name" value="NADP_OxRdtase_dom"/>
</dbReference>
<sequence length="314" mass="34948">MKQIKIGSTNWEASSVILGIMRMSKVSAKEAATAVATAFENGINYIDSADMYSDGQAEIVFGQALKDSGVKREDLWLQSKGGIIPSKEQDSLYGGRYDFSKEHLLSSVDGILKRMDVDYLDAYLLHRPDPLMEVDEIAEAFDLLQASGKVRHFGVSNFNPEQFKLLQSGLKQPLLINQLQFSIMHTGMVDFGMHTNMTDARSINHDGGLLEFSRRKGVTIQAWSPFQYGFFDGTFINNEKFPELNQLLADLAEKYGVGKNAIATAWILRHPANMQVILGTMNPERIADSAAGGNVVLTKQEWYDIYYAAGNDMP</sequence>
<dbReference type="RefSeq" id="WP_218326645.1">
    <property type="nucleotide sequence ID" value="NZ_JAHUZB010000004.1"/>
</dbReference>
<proteinExistence type="predicted"/>